<dbReference type="GO" id="GO:0017171">
    <property type="term" value="F:serine hydrolase activity"/>
    <property type="evidence" value="ECO:0007669"/>
    <property type="project" value="TreeGrafter"/>
</dbReference>
<dbReference type="EMBL" id="SEYY01004257">
    <property type="protein sequence ID" value="KAB7503886.1"/>
    <property type="molecule type" value="Genomic_DNA"/>
</dbReference>
<keyword evidence="2" id="KW-1185">Reference proteome</keyword>
<sequence length="289" mass="33582">MMRISVFRFRGWFSYTIQKCKFHSHNFTDNLQILSNSKLPKFKGFQAMNESDPNRPLILLYSWTQAKDKHVNKYAEFYLDRDFDVLKVSTTAMDLLRPIKGAQVTAGNVLDFIHQNPHFYPMVVHGISVGAYVKENMGIYGPVLKRFVGQIWDSPADVPQLPIGVSKAFTDNKRIQKSMQKYLVWFMNLNYKTATRYYIRAHETMKENITRTPSLFIFSKTDPVSDESVNMPFVQKFESMGLEAYAKCFEDSPHVAHYRHHKSEYEEVVTAFLEKIGVLHSQNKKAVVL</sequence>
<dbReference type="Gene3D" id="3.40.50.1820">
    <property type="entry name" value="alpha/beta hydrolase"/>
    <property type="match status" value="1"/>
</dbReference>
<evidence type="ECO:0000313" key="2">
    <source>
        <dbReference type="Proteomes" id="UP000326759"/>
    </source>
</evidence>
<dbReference type="AlphaFoldDB" id="A0A5N5TB89"/>
<dbReference type="InterPro" id="IPR029058">
    <property type="entry name" value="AB_hydrolase_fold"/>
</dbReference>
<proteinExistence type="predicted"/>
<dbReference type="InterPro" id="IPR008547">
    <property type="entry name" value="DUF829_TMEM53"/>
</dbReference>
<dbReference type="Proteomes" id="UP000326759">
    <property type="component" value="Unassembled WGS sequence"/>
</dbReference>
<name>A0A5N5TB89_9CRUS</name>
<evidence type="ECO:0008006" key="3">
    <source>
        <dbReference type="Google" id="ProtNLM"/>
    </source>
</evidence>
<dbReference type="PANTHER" id="PTHR20908">
    <property type="entry name" value="LD15586P"/>
    <property type="match status" value="1"/>
</dbReference>
<reference evidence="1 2" key="1">
    <citation type="journal article" date="2019" name="PLoS Biol.">
        <title>Sex chromosomes control vertical transmission of feminizing Wolbachia symbionts in an isopod.</title>
        <authorList>
            <person name="Becking T."/>
            <person name="Chebbi M.A."/>
            <person name="Giraud I."/>
            <person name="Moumen B."/>
            <person name="Laverre T."/>
            <person name="Caubet Y."/>
            <person name="Peccoud J."/>
            <person name="Gilbert C."/>
            <person name="Cordaux R."/>
        </authorList>
    </citation>
    <scope>NUCLEOTIDE SEQUENCE [LARGE SCALE GENOMIC DNA]</scope>
    <source>
        <strain evidence="1">ANa2</strain>
        <tissue evidence="1">Whole body excluding digestive tract and cuticle</tissue>
    </source>
</reference>
<comment type="caution">
    <text evidence="1">The sequence shown here is derived from an EMBL/GenBank/DDBJ whole genome shotgun (WGS) entry which is preliminary data.</text>
</comment>
<organism evidence="1 2">
    <name type="scientific">Armadillidium nasatum</name>
    <dbReference type="NCBI Taxonomy" id="96803"/>
    <lineage>
        <taxon>Eukaryota</taxon>
        <taxon>Metazoa</taxon>
        <taxon>Ecdysozoa</taxon>
        <taxon>Arthropoda</taxon>
        <taxon>Crustacea</taxon>
        <taxon>Multicrustacea</taxon>
        <taxon>Malacostraca</taxon>
        <taxon>Eumalacostraca</taxon>
        <taxon>Peracarida</taxon>
        <taxon>Isopoda</taxon>
        <taxon>Oniscidea</taxon>
        <taxon>Crinocheta</taxon>
        <taxon>Armadillidiidae</taxon>
        <taxon>Armadillidium</taxon>
    </lineage>
</organism>
<dbReference type="PANTHER" id="PTHR20908:SF1">
    <property type="entry name" value="LD15586P"/>
    <property type="match status" value="1"/>
</dbReference>
<protein>
    <recommendedName>
        <fullName evidence="3">Transmembrane protein 53</fullName>
    </recommendedName>
</protein>
<dbReference type="Pfam" id="PF05705">
    <property type="entry name" value="DUF829"/>
    <property type="match status" value="1"/>
</dbReference>
<evidence type="ECO:0000313" key="1">
    <source>
        <dbReference type="EMBL" id="KAB7503886.1"/>
    </source>
</evidence>
<gene>
    <name evidence="1" type="ORF">Anas_05914</name>
</gene>
<dbReference type="OrthoDB" id="77878at2759"/>
<accession>A0A5N5TB89</accession>
<dbReference type="SUPFAM" id="SSF53474">
    <property type="entry name" value="alpha/beta-Hydrolases"/>
    <property type="match status" value="1"/>
</dbReference>